<evidence type="ECO:0000313" key="2">
    <source>
        <dbReference type="EMBL" id="TWW63958.1"/>
    </source>
</evidence>
<keyword evidence="3" id="KW-1185">Reference proteome</keyword>
<proteinExistence type="predicted"/>
<dbReference type="Proteomes" id="UP000324091">
    <property type="component" value="Chromosome 3"/>
</dbReference>
<sequence>MVFLFPRCNEQPGNKWSRSDMKEGRILTRRSNATSAPSGSVAAWQRGTDRVGSGDSEAARCHLLCHWCTPLNFRLRIDGDGGYKDRLLWVVHNKKGSSCRT</sequence>
<gene>
    <name evidence="2" type="ORF">D4764_03G0009660</name>
</gene>
<accession>A0A5C6NAT0</accession>
<protein>
    <submittedName>
        <fullName evidence="2">Uncharacterized protein</fullName>
    </submittedName>
</protein>
<evidence type="ECO:0000313" key="3">
    <source>
        <dbReference type="Proteomes" id="UP000324091"/>
    </source>
</evidence>
<evidence type="ECO:0000256" key="1">
    <source>
        <dbReference type="SAM" id="MobiDB-lite"/>
    </source>
</evidence>
<reference evidence="2 3" key="1">
    <citation type="submission" date="2019-04" db="EMBL/GenBank/DDBJ databases">
        <title>Chromosome genome assembly for Takifugu flavidus.</title>
        <authorList>
            <person name="Xiao S."/>
        </authorList>
    </citation>
    <scope>NUCLEOTIDE SEQUENCE [LARGE SCALE GENOMIC DNA]</scope>
    <source>
        <strain evidence="2">HTHZ2018</strain>
        <tissue evidence="2">Muscle</tissue>
    </source>
</reference>
<comment type="caution">
    <text evidence="2">The sequence shown here is derived from an EMBL/GenBank/DDBJ whole genome shotgun (WGS) entry which is preliminary data.</text>
</comment>
<name>A0A5C6NAT0_9TELE</name>
<feature type="region of interest" description="Disordered" evidence="1">
    <location>
        <begin position="30"/>
        <end position="51"/>
    </location>
</feature>
<dbReference type="AlphaFoldDB" id="A0A5C6NAT0"/>
<organism evidence="2 3">
    <name type="scientific">Takifugu flavidus</name>
    <name type="common">sansaifugu</name>
    <dbReference type="NCBI Taxonomy" id="433684"/>
    <lineage>
        <taxon>Eukaryota</taxon>
        <taxon>Metazoa</taxon>
        <taxon>Chordata</taxon>
        <taxon>Craniata</taxon>
        <taxon>Vertebrata</taxon>
        <taxon>Euteleostomi</taxon>
        <taxon>Actinopterygii</taxon>
        <taxon>Neopterygii</taxon>
        <taxon>Teleostei</taxon>
        <taxon>Neoteleostei</taxon>
        <taxon>Acanthomorphata</taxon>
        <taxon>Eupercaria</taxon>
        <taxon>Tetraodontiformes</taxon>
        <taxon>Tetradontoidea</taxon>
        <taxon>Tetraodontidae</taxon>
        <taxon>Takifugu</taxon>
    </lineage>
</organism>
<dbReference type="EMBL" id="RHFK02000016">
    <property type="protein sequence ID" value="TWW63958.1"/>
    <property type="molecule type" value="Genomic_DNA"/>
</dbReference>